<evidence type="ECO:0000313" key="3">
    <source>
        <dbReference type="Proteomes" id="UP000434957"/>
    </source>
</evidence>
<evidence type="ECO:0000313" key="2">
    <source>
        <dbReference type="EMBL" id="KAE9326536.1"/>
    </source>
</evidence>
<sequence length="145" mass="15421">MPRVHSTGIAPAGALLSSMLPLGGSVNSGNDSQISSLLGALATGCTGAAHLLSTMVPQYFTLPLAHNACRDAVRRVVHAWPFRKCRVRSFQSCRCSVCCTVSIRGASFADLAFGSDRMPSICSSGSCTFYRQHLELRSKLTELVG</sequence>
<keyword evidence="3" id="KW-1185">Reference proteome</keyword>
<accession>A0A6A3KX32</accession>
<gene>
    <name evidence="1" type="ORF">PR002_g16008</name>
    <name evidence="2" type="ORF">PR003_g16218</name>
</gene>
<dbReference type="AlphaFoldDB" id="A0A6A3KX32"/>
<reference evidence="1 4" key="1">
    <citation type="submission" date="2018-09" db="EMBL/GenBank/DDBJ databases">
        <title>Genomic investigation of the strawberry pathogen Phytophthora fragariae indicates pathogenicity is determined by transcriptional variation in three key races.</title>
        <authorList>
            <person name="Adams T.M."/>
            <person name="Armitage A.D."/>
            <person name="Sobczyk M.K."/>
            <person name="Bates H.J."/>
            <person name="Dunwell J.M."/>
            <person name="Nellist C.F."/>
            <person name="Harrison R.J."/>
        </authorList>
    </citation>
    <scope>NUCLEOTIDE SEQUENCE [LARGE SCALE GENOMIC DNA]</scope>
    <source>
        <strain evidence="1 4">SCRP324</strain>
        <strain evidence="2 3">SCRP333</strain>
    </source>
</reference>
<dbReference type="EMBL" id="QXFU01001197">
    <property type="protein sequence ID" value="KAE9008084.1"/>
    <property type="molecule type" value="Genomic_DNA"/>
</dbReference>
<comment type="caution">
    <text evidence="1">The sequence shown here is derived from an EMBL/GenBank/DDBJ whole genome shotgun (WGS) entry which is preliminary data.</text>
</comment>
<evidence type="ECO:0000313" key="1">
    <source>
        <dbReference type="EMBL" id="KAE9008084.1"/>
    </source>
</evidence>
<protein>
    <submittedName>
        <fullName evidence="1">Uncharacterized protein</fullName>
    </submittedName>
</protein>
<evidence type="ECO:0000313" key="4">
    <source>
        <dbReference type="Proteomes" id="UP000435112"/>
    </source>
</evidence>
<name>A0A6A3KX32_9STRA</name>
<dbReference type="Proteomes" id="UP000435112">
    <property type="component" value="Unassembled WGS sequence"/>
</dbReference>
<dbReference type="EMBL" id="QXFT01001172">
    <property type="protein sequence ID" value="KAE9326536.1"/>
    <property type="molecule type" value="Genomic_DNA"/>
</dbReference>
<proteinExistence type="predicted"/>
<organism evidence="1 4">
    <name type="scientific">Phytophthora rubi</name>
    <dbReference type="NCBI Taxonomy" id="129364"/>
    <lineage>
        <taxon>Eukaryota</taxon>
        <taxon>Sar</taxon>
        <taxon>Stramenopiles</taxon>
        <taxon>Oomycota</taxon>
        <taxon>Peronosporomycetes</taxon>
        <taxon>Peronosporales</taxon>
        <taxon>Peronosporaceae</taxon>
        <taxon>Phytophthora</taxon>
    </lineage>
</organism>
<dbReference type="Proteomes" id="UP000434957">
    <property type="component" value="Unassembled WGS sequence"/>
</dbReference>